<feature type="region of interest" description="Disordered" evidence="1">
    <location>
        <begin position="146"/>
        <end position="170"/>
    </location>
</feature>
<evidence type="ECO:0000313" key="2">
    <source>
        <dbReference type="EMBL" id="MFC7614934.1"/>
    </source>
</evidence>
<dbReference type="Proteomes" id="UP001596512">
    <property type="component" value="Unassembled WGS sequence"/>
</dbReference>
<reference evidence="3" key="1">
    <citation type="journal article" date="2019" name="Int. J. Syst. Evol. Microbiol.">
        <title>The Global Catalogue of Microorganisms (GCM) 10K type strain sequencing project: providing services to taxonomists for standard genome sequencing and annotation.</title>
        <authorList>
            <consortium name="The Broad Institute Genomics Platform"/>
            <consortium name="The Broad Institute Genome Sequencing Center for Infectious Disease"/>
            <person name="Wu L."/>
            <person name="Ma J."/>
        </authorList>
    </citation>
    <scope>NUCLEOTIDE SEQUENCE [LARGE SCALE GENOMIC DNA]</scope>
    <source>
        <strain evidence="3">JCM 17695</strain>
    </source>
</reference>
<keyword evidence="3" id="KW-1185">Reference proteome</keyword>
<dbReference type="EMBL" id="JBHTEY010000004">
    <property type="protein sequence ID" value="MFC7614934.1"/>
    <property type="molecule type" value="Genomic_DNA"/>
</dbReference>
<dbReference type="Gene3D" id="1.10.10.2910">
    <property type="match status" value="1"/>
</dbReference>
<name>A0ABW2TMM7_9PSEU</name>
<proteinExistence type="predicted"/>
<evidence type="ECO:0000256" key="1">
    <source>
        <dbReference type="SAM" id="MobiDB-lite"/>
    </source>
</evidence>
<evidence type="ECO:0008006" key="4">
    <source>
        <dbReference type="Google" id="ProtNLM"/>
    </source>
</evidence>
<accession>A0ABW2TMM7</accession>
<sequence>MPRRGTDLRRLRRECAAALADLRLPDRADLAALCEHLSQVRGRPLQVVPVAMHAEQPCGMWVATRDRDWVFVDADTTAAHQEHIVLHEIAHMICEHDGGDHDAASLFPDIDPGLVRAMLARTTYSDEQEQQAEVMAYLLAETLRSPSAGADDLPSRIAESLNHAGRRGKR</sequence>
<protein>
    <recommendedName>
        <fullName evidence="4">IrrE N-terminal-like domain-containing protein</fullName>
    </recommendedName>
</protein>
<organism evidence="2 3">
    <name type="scientific">Actinokineospora soli</name>
    <dbReference type="NCBI Taxonomy" id="1048753"/>
    <lineage>
        <taxon>Bacteria</taxon>
        <taxon>Bacillati</taxon>
        <taxon>Actinomycetota</taxon>
        <taxon>Actinomycetes</taxon>
        <taxon>Pseudonocardiales</taxon>
        <taxon>Pseudonocardiaceae</taxon>
        <taxon>Actinokineospora</taxon>
    </lineage>
</organism>
<comment type="caution">
    <text evidence="2">The sequence shown here is derived from an EMBL/GenBank/DDBJ whole genome shotgun (WGS) entry which is preliminary data.</text>
</comment>
<evidence type="ECO:0000313" key="3">
    <source>
        <dbReference type="Proteomes" id="UP001596512"/>
    </source>
</evidence>
<gene>
    <name evidence="2" type="ORF">ACFQV2_16845</name>
</gene>